<organism evidence="7 8">
    <name type="scientific">Ancylobacter rudongensis</name>
    <dbReference type="NCBI Taxonomy" id="177413"/>
    <lineage>
        <taxon>Bacteria</taxon>
        <taxon>Pseudomonadati</taxon>
        <taxon>Pseudomonadota</taxon>
        <taxon>Alphaproteobacteria</taxon>
        <taxon>Hyphomicrobiales</taxon>
        <taxon>Xanthobacteraceae</taxon>
        <taxon>Ancylobacter</taxon>
    </lineage>
</organism>
<dbReference type="InterPro" id="IPR036366">
    <property type="entry name" value="PGBDSf"/>
</dbReference>
<dbReference type="GO" id="GO:0009254">
    <property type="term" value="P:peptidoglycan turnover"/>
    <property type="evidence" value="ECO:0007669"/>
    <property type="project" value="TreeGrafter"/>
</dbReference>
<proteinExistence type="inferred from homology"/>
<dbReference type="Pfam" id="PF01471">
    <property type="entry name" value="PG_binding_1"/>
    <property type="match status" value="1"/>
</dbReference>
<dbReference type="GO" id="GO:0019867">
    <property type="term" value="C:outer membrane"/>
    <property type="evidence" value="ECO:0007669"/>
    <property type="project" value="TreeGrafter"/>
</dbReference>
<dbReference type="SMART" id="SM00644">
    <property type="entry name" value="Ami_2"/>
    <property type="match status" value="1"/>
</dbReference>
<sequence length="287" mass="31106">MNLKNLLNHPRVGISCCAMSDTDAPFPPDSPLVAQVLPSPNHGPRLGVARPNMLLLHYTGMESTTEAVDWLRAPERQVSAHYVVLENGRILQLVPEARRAWHAGAGFWAGATDINSHSIGIEIANPGHDFGYPPFPAIQVEAVTALAKDILSRQPIPPDRVLAHSDVAPLRKNDPGEKFPWEVLHRFGVGHLVEEAPPSDGRFFMRGEHGQPIEALQAMLAFYGYGVPVNGTFCETTEAVVRAFQRHFRRARIDGVADVSTLATLYALCAARPAASGDGAETTSDSA</sequence>
<dbReference type="AlphaFoldDB" id="A0A1G4TTE6"/>
<comment type="catalytic activity">
    <reaction evidence="1">
        <text>Hydrolyzes the link between N-acetylmuramoyl residues and L-amino acid residues in certain cell-wall glycopeptides.</text>
        <dbReference type="EC" id="3.5.1.28"/>
    </reaction>
</comment>
<keyword evidence="8" id="KW-1185">Reference proteome</keyword>
<feature type="domain" description="N-acetylmuramoyl-L-alanine amidase" evidence="6">
    <location>
        <begin position="39"/>
        <end position="176"/>
    </location>
</feature>
<protein>
    <recommendedName>
        <fullName evidence="3">N-acetylmuramoyl-L-alanine amidase</fullName>
        <ecNumber evidence="3">3.5.1.28</ecNumber>
    </recommendedName>
</protein>
<dbReference type="Pfam" id="PF01510">
    <property type="entry name" value="Amidase_2"/>
    <property type="match status" value="1"/>
</dbReference>
<dbReference type="STRING" id="177413.SAMN05660859_3128"/>
<dbReference type="GO" id="GO:0008745">
    <property type="term" value="F:N-acetylmuramoyl-L-alanine amidase activity"/>
    <property type="evidence" value="ECO:0007669"/>
    <property type="project" value="UniProtKB-EC"/>
</dbReference>
<dbReference type="Proteomes" id="UP000198889">
    <property type="component" value="Unassembled WGS sequence"/>
</dbReference>
<dbReference type="CDD" id="cd06583">
    <property type="entry name" value="PGRP"/>
    <property type="match status" value="1"/>
</dbReference>
<evidence type="ECO:0000256" key="2">
    <source>
        <dbReference type="ARBA" id="ARBA00007553"/>
    </source>
</evidence>
<evidence type="ECO:0000256" key="3">
    <source>
        <dbReference type="ARBA" id="ARBA00011901"/>
    </source>
</evidence>
<comment type="similarity">
    <text evidence="2">Belongs to the N-acetylmuramoyl-L-alanine amidase 2 family.</text>
</comment>
<dbReference type="Gene3D" id="1.10.101.10">
    <property type="entry name" value="PGBD-like superfamily/PGBD"/>
    <property type="match status" value="1"/>
</dbReference>
<dbReference type="SUPFAM" id="SSF47090">
    <property type="entry name" value="PGBD-like"/>
    <property type="match status" value="1"/>
</dbReference>
<dbReference type="SUPFAM" id="SSF55846">
    <property type="entry name" value="N-acetylmuramoyl-L-alanine amidase-like"/>
    <property type="match status" value="1"/>
</dbReference>
<dbReference type="EMBL" id="FMTP01000005">
    <property type="protein sequence ID" value="SCW84547.1"/>
    <property type="molecule type" value="Genomic_DNA"/>
</dbReference>
<dbReference type="InterPro" id="IPR036365">
    <property type="entry name" value="PGBD-like_sf"/>
</dbReference>
<evidence type="ECO:0000313" key="8">
    <source>
        <dbReference type="Proteomes" id="UP000198889"/>
    </source>
</evidence>
<dbReference type="InterPro" id="IPR051206">
    <property type="entry name" value="NAMLAA_amidase_2"/>
</dbReference>
<dbReference type="GO" id="GO:0071555">
    <property type="term" value="P:cell wall organization"/>
    <property type="evidence" value="ECO:0007669"/>
    <property type="project" value="UniProtKB-KW"/>
</dbReference>
<dbReference type="Gene3D" id="3.40.80.10">
    <property type="entry name" value="Peptidoglycan recognition protein-like"/>
    <property type="match status" value="1"/>
</dbReference>
<evidence type="ECO:0000256" key="4">
    <source>
        <dbReference type="ARBA" id="ARBA00022801"/>
    </source>
</evidence>
<evidence type="ECO:0000256" key="1">
    <source>
        <dbReference type="ARBA" id="ARBA00001561"/>
    </source>
</evidence>
<dbReference type="InterPro" id="IPR036505">
    <property type="entry name" value="Amidase/PGRP_sf"/>
</dbReference>
<reference evidence="8" key="1">
    <citation type="submission" date="2016-10" db="EMBL/GenBank/DDBJ databases">
        <authorList>
            <person name="Varghese N."/>
            <person name="Submissions S."/>
        </authorList>
    </citation>
    <scope>NUCLEOTIDE SEQUENCE [LARGE SCALE GENOMIC DNA]</scope>
    <source>
        <strain evidence="8">CGMCC 1.1761</strain>
    </source>
</reference>
<keyword evidence="5" id="KW-0961">Cell wall biogenesis/degradation</keyword>
<dbReference type="InterPro" id="IPR002477">
    <property type="entry name" value="Peptidoglycan-bd-like"/>
</dbReference>
<dbReference type="EC" id="3.5.1.28" evidence="3"/>
<accession>A0A1G4TTE6</accession>
<evidence type="ECO:0000256" key="5">
    <source>
        <dbReference type="ARBA" id="ARBA00023316"/>
    </source>
</evidence>
<gene>
    <name evidence="7" type="ORF">SAMN05660859_3128</name>
</gene>
<dbReference type="GO" id="GO:0009253">
    <property type="term" value="P:peptidoglycan catabolic process"/>
    <property type="evidence" value="ECO:0007669"/>
    <property type="project" value="InterPro"/>
</dbReference>
<name>A0A1G4TTE6_9HYPH</name>
<evidence type="ECO:0000259" key="6">
    <source>
        <dbReference type="SMART" id="SM00644"/>
    </source>
</evidence>
<dbReference type="PANTHER" id="PTHR30417">
    <property type="entry name" value="N-ACETYLMURAMOYL-L-ALANINE AMIDASE AMID"/>
    <property type="match status" value="1"/>
</dbReference>
<dbReference type="InterPro" id="IPR002502">
    <property type="entry name" value="Amidase_domain"/>
</dbReference>
<evidence type="ECO:0000313" key="7">
    <source>
        <dbReference type="EMBL" id="SCW84547.1"/>
    </source>
</evidence>
<keyword evidence="4" id="KW-0378">Hydrolase</keyword>
<dbReference type="PANTHER" id="PTHR30417:SF1">
    <property type="entry name" value="N-ACETYLMURAMOYL-L-ALANINE AMIDASE AMID"/>
    <property type="match status" value="1"/>
</dbReference>